<gene>
    <name evidence="1" type="ORF">DES45_102579</name>
</gene>
<evidence type="ECO:0000313" key="2">
    <source>
        <dbReference type="Proteomes" id="UP000254925"/>
    </source>
</evidence>
<comment type="caution">
    <text evidence="1">The sequence shown here is derived from an EMBL/GenBank/DDBJ whole genome shotgun (WGS) entry which is preliminary data.</text>
</comment>
<protein>
    <submittedName>
        <fullName evidence="1">Uncharacterized protein</fullName>
    </submittedName>
</protein>
<reference evidence="1 2" key="1">
    <citation type="submission" date="2018-07" db="EMBL/GenBank/DDBJ databases">
        <title>Genomic Encyclopedia of Type Strains, Phase IV (KMG-IV): sequencing the most valuable type-strain genomes for metagenomic binning, comparative biology and taxonomic classification.</title>
        <authorList>
            <person name="Goeker M."/>
        </authorList>
    </citation>
    <scope>NUCLEOTIDE SEQUENCE [LARGE SCALE GENOMIC DNA]</scope>
    <source>
        <strain evidence="1 2">DSM 14364</strain>
    </source>
</reference>
<dbReference type="RefSeq" id="WP_147282362.1">
    <property type="nucleotide sequence ID" value="NZ_QQBB01000002.1"/>
</dbReference>
<organism evidence="1 2">
    <name type="scientific">Microvirga subterranea</name>
    <dbReference type="NCBI Taxonomy" id="186651"/>
    <lineage>
        <taxon>Bacteria</taxon>
        <taxon>Pseudomonadati</taxon>
        <taxon>Pseudomonadota</taxon>
        <taxon>Alphaproteobacteria</taxon>
        <taxon>Hyphomicrobiales</taxon>
        <taxon>Methylobacteriaceae</taxon>
        <taxon>Microvirga</taxon>
    </lineage>
</organism>
<dbReference type="OrthoDB" id="8020151at2"/>
<dbReference type="EMBL" id="QQBB01000002">
    <property type="protein sequence ID" value="RDI61184.1"/>
    <property type="molecule type" value="Genomic_DNA"/>
</dbReference>
<dbReference type="Proteomes" id="UP000254925">
    <property type="component" value="Unassembled WGS sequence"/>
</dbReference>
<name>A0A370HW52_9HYPH</name>
<proteinExistence type="predicted"/>
<evidence type="ECO:0000313" key="1">
    <source>
        <dbReference type="EMBL" id="RDI61184.1"/>
    </source>
</evidence>
<accession>A0A370HW52</accession>
<sequence>MHNNPVRDENVMEYRSDHRTYCPNIQSMMQELLRTLANIDFQHEDDLNKLKRSTTDDELKKYIKEKLQERHRERREPYVNLLAELRKQQHRKAFAA</sequence>
<keyword evidence="2" id="KW-1185">Reference proteome</keyword>
<dbReference type="AlphaFoldDB" id="A0A370HW52"/>